<dbReference type="OrthoDB" id="1974963at2"/>
<dbReference type="Gene3D" id="1.10.10.60">
    <property type="entry name" value="Homeodomain-like"/>
    <property type="match status" value="2"/>
</dbReference>
<accession>A0A1D3TY75</accession>
<dbReference type="PANTHER" id="PTHR43280:SF2">
    <property type="entry name" value="HTH-TYPE TRANSCRIPTIONAL REGULATOR EXSA"/>
    <property type="match status" value="1"/>
</dbReference>
<dbReference type="InterPro" id="IPR009057">
    <property type="entry name" value="Homeodomain-like_sf"/>
</dbReference>
<keyword evidence="10" id="KW-1185">Reference proteome</keyword>
<evidence type="ECO:0000259" key="8">
    <source>
        <dbReference type="PROSITE" id="PS50110"/>
    </source>
</evidence>
<dbReference type="InterPro" id="IPR020449">
    <property type="entry name" value="Tscrpt_reg_AraC-type_HTH"/>
</dbReference>
<dbReference type="SUPFAM" id="SSF52172">
    <property type="entry name" value="CheY-like"/>
    <property type="match status" value="1"/>
</dbReference>
<dbReference type="PRINTS" id="PR00032">
    <property type="entry name" value="HTHARAC"/>
</dbReference>
<dbReference type="STRING" id="1619234.SAMN05421730_10391"/>
<dbReference type="Pfam" id="PF00072">
    <property type="entry name" value="Response_reg"/>
    <property type="match status" value="1"/>
</dbReference>
<dbReference type="InterPro" id="IPR001789">
    <property type="entry name" value="Sig_transdc_resp-reg_receiver"/>
</dbReference>
<evidence type="ECO:0000256" key="6">
    <source>
        <dbReference type="PROSITE-ProRule" id="PRU00169"/>
    </source>
</evidence>
<dbReference type="RefSeq" id="WP_091236724.1">
    <property type="nucleotide sequence ID" value="NZ_FMKA01000039.1"/>
</dbReference>
<dbReference type="SMART" id="SM00342">
    <property type="entry name" value="HTH_ARAC"/>
    <property type="match status" value="1"/>
</dbReference>
<evidence type="ECO:0000256" key="1">
    <source>
        <dbReference type="ARBA" id="ARBA00018672"/>
    </source>
</evidence>
<dbReference type="AlphaFoldDB" id="A0A1D3TY75"/>
<evidence type="ECO:0000256" key="5">
    <source>
        <dbReference type="ARBA" id="ARBA00024867"/>
    </source>
</evidence>
<evidence type="ECO:0000256" key="2">
    <source>
        <dbReference type="ARBA" id="ARBA00023015"/>
    </source>
</evidence>
<dbReference type="Gene3D" id="3.40.50.2300">
    <property type="match status" value="1"/>
</dbReference>
<evidence type="ECO:0000313" key="9">
    <source>
        <dbReference type="EMBL" id="SCP99354.1"/>
    </source>
</evidence>
<dbReference type="InterPro" id="IPR011006">
    <property type="entry name" value="CheY-like_superfamily"/>
</dbReference>
<keyword evidence="3" id="KW-0238">DNA-binding</keyword>
<dbReference type="Proteomes" id="UP000199315">
    <property type="component" value="Unassembled WGS sequence"/>
</dbReference>
<protein>
    <recommendedName>
        <fullName evidence="1">Stage 0 sporulation protein A homolog</fullName>
    </recommendedName>
</protein>
<feature type="modified residue" description="4-aspartylphosphate" evidence="6">
    <location>
        <position position="54"/>
    </location>
</feature>
<dbReference type="SUPFAM" id="SSF46689">
    <property type="entry name" value="Homeodomain-like"/>
    <property type="match status" value="2"/>
</dbReference>
<keyword evidence="2" id="KW-0805">Transcription regulation</keyword>
<proteinExistence type="predicted"/>
<dbReference type="GO" id="GO:0003700">
    <property type="term" value="F:DNA-binding transcription factor activity"/>
    <property type="evidence" value="ECO:0007669"/>
    <property type="project" value="InterPro"/>
</dbReference>
<dbReference type="GO" id="GO:0000160">
    <property type="term" value="P:phosphorelay signal transduction system"/>
    <property type="evidence" value="ECO:0007669"/>
    <property type="project" value="InterPro"/>
</dbReference>
<dbReference type="Pfam" id="PF12833">
    <property type="entry name" value="HTH_18"/>
    <property type="match status" value="1"/>
</dbReference>
<dbReference type="PROSITE" id="PS01124">
    <property type="entry name" value="HTH_ARAC_FAMILY_2"/>
    <property type="match status" value="1"/>
</dbReference>
<dbReference type="InterPro" id="IPR018060">
    <property type="entry name" value="HTH_AraC"/>
</dbReference>
<gene>
    <name evidence="9" type="ORF">SAMN05421730_10391</name>
</gene>
<evidence type="ECO:0000256" key="4">
    <source>
        <dbReference type="ARBA" id="ARBA00023163"/>
    </source>
</evidence>
<dbReference type="PROSITE" id="PS50110">
    <property type="entry name" value="RESPONSE_REGULATORY"/>
    <property type="match status" value="1"/>
</dbReference>
<reference evidence="9 10" key="1">
    <citation type="submission" date="2016-09" db="EMBL/GenBank/DDBJ databases">
        <authorList>
            <person name="Capua I."/>
            <person name="De Benedictis P."/>
            <person name="Joannis T."/>
            <person name="Lombin L.H."/>
            <person name="Cattoli G."/>
        </authorList>
    </citation>
    <scope>NUCLEOTIDE SEQUENCE [LARGE SCALE GENOMIC DNA]</scope>
    <source>
        <strain evidence="9 10">GluBS11</strain>
    </source>
</reference>
<organism evidence="9 10">
    <name type="scientific">Anaerobium acetethylicum</name>
    <dbReference type="NCBI Taxonomy" id="1619234"/>
    <lineage>
        <taxon>Bacteria</taxon>
        <taxon>Bacillati</taxon>
        <taxon>Bacillota</taxon>
        <taxon>Clostridia</taxon>
        <taxon>Lachnospirales</taxon>
        <taxon>Lachnospiraceae</taxon>
        <taxon>Anaerobium</taxon>
    </lineage>
</organism>
<feature type="domain" description="Response regulatory" evidence="8">
    <location>
        <begin position="2"/>
        <end position="119"/>
    </location>
</feature>
<keyword evidence="6" id="KW-0597">Phosphoprotein</keyword>
<sequence>MNILIVDDDSYVIEALQEGIEWPALGIENVYTAYNVKKAKKILEEVPIHILLCDIEMPKESGLSLLKWVREKNLLLQNIFLTSYGDFEYASQAIELQTFSYALKPIAYDKLKEVIKNAIEKEKQALKVRDYQKGYESWIDTEKNRAEEFWKKLLVEKSISSMVDIKKFCQVMDLGYSPDSQFICMTVELFHYKAVFESLGDGMTNWTLKNIAEELFQKENIKIEGIVKKETAVWIFVFSANEGTTPEKVKEVSDSFIQKIEKHFHCTVSCGIGNVCILNQLGEDLVYIETMCRDNVVKENKALILSEYEFKNIAYEPPNFAIWEALIAEGKENDIIRVIGEYLDRLVNRKKVNKEILYQFMMDFLQMVFSVLRQNHIMLHVWEYERFQGEETEEATLSVDHMRTYLEKLIRDTISVMQGVNKTKSVIETITEYMEHNIEKEISRESLAEMVYLNPDYLARLFKKEKGESIGNYLINRRISIAKEYFENTSEPVNAVAVKVGYDNFSYFSKVFKDVTGLTPKEYKKKVEDAKTS</sequence>
<evidence type="ECO:0000313" key="10">
    <source>
        <dbReference type="Proteomes" id="UP000199315"/>
    </source>
</evidence>
<keyword evidence="4" id="KW-0804">Transcription</keyword>
<dbReference type="PANTHER" id="PTHR43280">
    <property type="entry name" value="ARAC-FAMILY TRANSCRIPTIONAL REGULATOR"/>
    <property type="match status" value="1"/>
</dbReference>
<dbReference type="GO" id="GO:0043565">
    <property type="term" value="F:sequence-specific DNA binding"/>
    <property type="evidence" value="ECO:0007669"/>
    <property type="project" value="InterPro"/>
</dbReference>
<dbReference type="CDD" id="cd17536">
    <property type="entry name" value="REC_YesN-like"/>
    <property type="match status" value="1"/>
</dbReference>
<comment type="function">
    <text evidence="5">May play the central regulatory role in sporulation. It may be an element of the effector pathway responsible for the activation of sporulation genes in response to nutritional stress. Spo0A may act in concert with spo0H (a sigma factor) to control the expression of some genes that are critical to the sporulation process.</text>
</comment>
<evidence type="ECO:0000259" key="7">
    <source>
        <dbReference type="PROSITE" id="PS01124"/>
    </source>
</evidence>
<name>A0A1D3TY75_9FIRM</name>
<feature type="domain" description="HTH araC/xylS-type" evidence="7">
    <location>
        <begin position="428"/>
        <end position="526"/>
    </location>
</feature>
<dbReference type="SMART" id="SM00448">
    <property type="entry name" value="REC"/>
    <property type="match status" value="1"/>
</dbReference>
<dbReference type="EMBL" id="FMKA01000039">
    <property type="protein sequence ID" value="SCP99354.1"/>
    <property type="molecule type" value="Genomic_DNA"/>
</dbReference>
<evidence type="ECO:0000256" key="3">
    <source>
        <dbReference type="ARBA" id="ARBA00023125"/>
    </source>
</evidence>